<dbReference type="EMBL" id="KL596631">
    <property type="protein sequence ID" value="KER32755.1"/>
    <property type="molecule type" value="Genomic_DNA"/>
</dbReference>
<proteinExistence type="predicted"/>
<keyword evidence="3" id="KW-1185">Reference proteome</keyword>
<evidence type="ECO:0000256" key="1">
    <source>
        <dbReference type="SAM" id="Coils"/>
    </source>
</evidence>
<dbReference type="GeneID" id="20326918"/>
<sequence>MSGPELMQEQPRIGGADYYSRLKVENEFRNQGQKRVFANEVQRRFNRHKNEQENKLDERRRKLLTVLQCEGYMYEELCRENLRQEQKKIKANLFAEAERLKGELLEKERQIAEEKNLCRSELPDLQALHKAHLREIMRDRETIARMVERDKMEQERLDQLVGIGPTLLKEQLEREEQAKQERQYKLRELAEGHLREAEARKRGILQEKQTEREEGLRFLEKLKTEDEREHGAYDDRVRKQAELLHLAQSDLVESRKRRERERYLGELVDAYCNPFLEMARGRDVLKEKERLRKEQLQFMEYQKQVTKDEECFDKHTDRLYAEIARRKEAKERERMRKARERATEEAKQVVEHHRKRFAEKAAAQKAATHEQKEIAEVIKRDHEQYVEQVKREKQERLDRNREFLEASKVHAEQTNQLRRKLTREEMEREREVMFRTECEYRRRLALLAADNPTLRHLHPWRKHAMANNR</sequence>
<evidence type="ECO:0000313" key="3">
    <source>
        <dbReference type="Proteomes" id="UP000054324"/>
    </source>
</evidence>
<reference evidence="2 3" key="1">
    <citation type="submission" date="2013-11" db="EMBL/GenBank/DDBJ databases">
        <title>Opisthorchis viverrini - life in the bile duct.</title>
        <authorList>
            <person name="Young N.D."/>
            <person name="Nagarajan N."/>
            <person name="Lin S.J."/>
            <person name="Korhonen P.K."/>
            <person name="Jex A.R."/>
            <person name="Hall R.S."/>
            <person name="Safavi-Hemami H."/>
            <person name="Kaewkong W."/>
            <person name="Bertrand D."/>
            <person name="Gao S."/>
            <person name="Seet Q."/>
            <person name="Wongkham S."/>
            <person name="Teh B.T."/>
            <person name="Wongkham C."/>
            <person name="Intapan P.M."/>
            <person name="Maleewong W."/>
            <person name="Yang X."/>
            <person name="Hu M."/>
            <person name="Wang Z."/>
            <person name="Hofmann A."/>
            <person name="Sternberg P.W."/>
            <person name="Tan P."/>
            <person name="Wang J."/>
            <person name="Gasser R.B."/>
        </authorList>
    </citation>
    <scope>NUCLEOTIDE SEQUENCE [LARGE SCALE GENOMIC DNA]</scope>
</reference>
<accession>A0A075AAG3</accession>
<dbReference type="CTD" id="20326918"/>
<feature type="coiled-coil region" evidence="1">
    <location>
        <begin position="321"/>
        <end position="395"/>
    </location>
</feature>
<evidence type="ECO:0000313" key="2">
    <source>
        <dbReference type="EMBL" id="KER32755.1"/>
    </source>
</evidence>
<protein>
    <recommendedName>
        <fullName evidence="4">Trichohyalin-plectin-homology domain-containing protein</fullName>
    </recommendedName>
</protein>
<gene>
    <name evidence="2" type="ORF">T265_12750</name>
</gene>
<dbReference type="AlphaFoldDB" id="A0A075AAG3"/>
<organism evidence="2 3">
    <name type="scientific">Opisthorchis viverrini</name>
    <name type="common">Southeast Asian liver fluke</name>
    <dbReference type="NCBI Taxonomy" id="6198"/>
    <lineage>
        <taxon>Eukaryota</taxon>
        <taxon>Metazoa</taxon>
        <taxon>Spiralia</taxon>
        <taxon>Lophotrochozoa</taxon>
        <taxon>Platyhelminthes</taxon>
        <taxon>Trematoda</taxon>
        <taxon>Digenea</taxon>
        <taxon>Opisthorchiida</taxon>
        <taxon>Opisthorchiata</taxon>
        <taxon>Opisthorchiidae</taxon>
        <taxon>Opisthorchis</taxon>
    </lineage>
</organism>
<dbReference type="RefSeq" id="XP_009163537.1">
    <property type="nucleotide sequence ID" value="XM_009165273.1"/>
</dbReference>
<dbReference type="KEGG" id="ovi:T265_12750"/>
<keyword evidence="1" id="KW-0175">Coiled coil</keyword>
<dbReference type="OrthoDB" id="6256958at2759"/>
<feature type="non-terminal residue" evidence="2">
    <location>
        <position position="469"/>
    </location>
</feature>
<feature type="coiled-coil region" evidence="1">
    <location>
        <begin position="83"/>
        <end position="117"/>
    </location>
</feature>
<dbReference type="Proteomes" id="UP000054324">
    <property type="component" value="Unassembled WGS sequence"/>
</dbReference>
<name>A0A075AAG3_OPIVI</name>
<evidence type="ECO:0008006" key="4">
    <source>
        <dbReference type="Google" id="ProtNLM"/>
    </source>
</evidence>